<proteinExistence type="predicted"/>
<sequence length="187" mass="20203">MLSSDGTVLEPSGGFERNAIWANMRGNTDEKSSGDGFHAGVFPLVGAVCGVFERARSRDDGRHSAGGFHGGRWSGRYLVASGQDSDDGRSGLYAGRALEIHHASAADGRVELRADCNRGQGSWSEPAPGQLRFGRLVTTRVMCPSKSLSDRFIRGLGDVRSYLFRGGRLYLSLMADGGVYEFEPMPR</sequence>
<evidence type="ECO:0000313" key="3">
    <source>
        <dbReference type="Proteomes" id="UP000760480"/>
    </source>
</evidence>
<name>A0ABX1TIG1_9GAMM</name>
<feature type="domain" description="DUF306" evidence="1">
    <location>
        <begin position="98"/>
        <end position="182"/>
    </location>
</feature>
<evidence type="ECO:0000313" key="2">
    <source>
        <dbReference type="EMBL" id="NMQ18245.1"/>
    </source>
</evidence>
<keyword evidence="3" id="KW-1185">Reference proteome</keyword>
<protein>
    <submittedName>
        <fullName evidence="2">META domain-containing protein</fullName>
    </submittedName>
</protein>
<dbReference type="Pfam" id="PF03724">
    <property type="entry name" value="META"/>
    <property type="match status" value="1"/>
</dbReference>
<dbReference type="Gene3D" id="2.40.128.270">
    <property type="match status" value="1"/>
</dbReference>
<comment type="caution">
    <text evidence="2">The sequence shown here is derived from an EMBL/GenBank/DDBJ whole genome shotgun (WGS) entry which is preliminary data.</text>
</comment>
<organism evidence="2 3">
    <name type="scientific">Candidatus Competibacter phosphatis</name>
    <dbReference type="NCBI Taxonomy" id="221280"/>
    <lineage>
        <taxon>Bacteria</taxon>
        <taxon>Pseudomonadati</taxon>
        <taxon>Pseudomonadota</taxon>
        <taxon>Gammaproteobacteria</taxon>
        <taxon>Candidatus Competibacteraceae</taxon>
        <taxon>Candidatus Competibacter</taxon>
    </lineage>
</organism>
<dbReference type="InterPro" id="IPR038670">
    <property type="entry name" value="HslJ-like_sf"/>
</dbReference>
<dbReference type="InterPro" id="IPR005184">
    <property type="entry name" value="DUF306_Meta_HslJ"/>
</dbReference>
<dbReference type="EMBL" id="SPMZ01000009">
    <property type="protein sequence ID" value="NMQ18245.1"/>
    <property type="molecule type" value="Genomic_DNA"/>
</dbReference>
<reference evidence="2 3" key="1">
    <citation type="submission" date="2019-03" db="EMBL/GenBank/DDBJ databases">
        <title>Metabolic reconstructions from genomes of highly enriched 'Candidatus Accumulibacter' and 'Candidatus Competibacter' bioreactor populations.</title>
        <authorList>
            <person name="Annavajhala M.K."/>
            <person name="Welles L."/>
            <person name="Abbas B."/>
            <person name="Sorokin D."/>
            <person name="Park H."/>
            <person name="Van Loosdrecht M."/>
            <person name="Chandran K."/>
        </authorList>
    </citation>
    <scope>NUCLEOTIDE SEQUENCE [LARGE SCALE GENOMIC DNA]</scope>
    <source>
        <strain evidence="2 3">SBR_G</strain>
    </source>
</reference>
<accession>A0ABX1TIG1</accession>
<dbReference type="Proteomes" id="UP000760480">
    <property type="component" value="Unassembled WGS sequence"/>
</dbReference>
<evidence type="ECO:0000259" key="1">
    <source>
        <dbReference type="Pfam" id="PF03724"/>
    </source>
</evidence>
<gene>
    <name evidence="2" type="ORF">E4P82_02960</name>
</gene>